<dbReference type="Proteomes" id="UP000070121">
    <property type="component" value="Unassembled WGS sequence"/>
</dbReference>
<evidence type="ECO:0000313" key="4">
    <source>
        <dbReference type="Proteomes" id="UP000070121"/>
    </source>
</evidence>
<dbReference type="PIRSF" id="PIRSF001220">
    <property type="entry name" value="L-ASNase_gatD"/>
    <property type="match status" value="1"/>
</dbReference>
<keyword evidence="4" id="KW-1185">Reference proteome</keyword>
<proteinExistence type="predicted"/>
<dbReference type="InterPro" id="IPR020827">
    <property type="entry name" value="Asparaginase/glutaminase_AS1"/>
</dbReference>
<comment type="caution">
    <text evidence="3">The sequence shown here is derived from an EMBL/GenBank/DDBJ whole genome shotgun (WGS) entry which is preliminary data.</text>
</comment>
<dbReference type="InterPro" id="IPR006034">
    <property type="entry name" value="Asparaginase/glutaminase-like"/>
</dbReference>
<dbReference type="SUPFAM" id="SSF53774">
    <property type="entry name" value="Glutaminase/Asparaginase"/>
    <property type="match status" value="1"/>
</dbReference>
<evidence type="ECO:0000313" key="3">
    <source>
        <dbReference type="EMBL" id="KXH68278.1"/>
    </source>
</evidence>
<dbReference type="Pfam" id="PF00710">
    <property type="entry name" value="Asparaginase"/>
    <property type="match status" value="1"/>
</dbReference>
<dbReference type="PROSITE" id="PS00144">
    <property type="entry name" value="ASN_GLN_ASE_1"/>
    <property type="match status" value="1"/>
</dbReference>
<name>A0A135V6N0_9PEZI</name>
<feature type="active site" evidence="1">
    <location>
        <position position="15"/>
    </location>
</feature>
<dbReference type="STRING" id="1209931.A0A135V6N0"/>
<gene>
    <name evidence="3" type="ORF">CSAL01_12729</name>
</gene>
<sequence>MAHIKELALIPTGGTISTLAENIYNNYDYGSDGNGRYATLEELRSRTDLSKLEKALKNEIRIEHFKPIDSTSMTPKLWFDLA</sequence>
<dbReference type="InterPro" id="IPR037152">
    <property type="entry name" value="L-asparaginase_N_sf"/>
</dbReference>
<evidence type="ECO:0000256" key="1">
    <source>
        <dbReference type="PROSITE-ProRule" id="PRU10099"/>
    </source>
</evidence>
<dbReference type="GO" id="GO:0006528">
    <property type="term" value="P:asparagine metabolic process"/>
    <property type="evidence" value="ECO:0007669"/>
    <property type="project" value="UniProtKB-ARBA"/>
</dbReference>
<protein>
    <recommendedName>
        <fullName evidence="2">L-asparaginase N-terminal domain-containing protein</fullName>
    </recommendedName>
</protein>
<dbReference type="InterPro" id="IPR027474">
    <property type="entry name" value="L-asparaginase_N"/>
</dbReference>
<dbReference type="EMBL" id="JFFI01000336">
    <property type="protein sequence ID" value="KXH68278.1"/>
    <property type="molecule type" value="Genomic_DNA"/>
</dbReference>
<evidence type="ECO:0000259" key="2">
    <source>
        <dbReference type="Pfam" id="PF00710"/>
    </source>
</evidence>
<dbReference type="PIRSF" id="PIRSF500176">
    <property type="entry name" value="L_ASNase"/>
    <property type="match status" value="1"/>
</dbReference>
<reference evidence="3 4" key="1">
    <citation type="submission" date="2014-02" db="EMBL/GenBank/DDBJ databases">
        <title>The genome sequence of Colletotrichum salicis CBS 607.94.</title>
        <authorList>
            <person name="Baroncelli R."/>
            <person name="Thon M.R."/>
        </authorList>
    </citation>
    <scope>NUCLEOTIDE SEQUENCE [LARGE SCALE GENOMIC DNA]</scope>
    <source>
        <strain evidence="3 4">CBS 607.94</strain>
    </source>
</reference>
<accession>A0A135V6N0</accession>
<feature type="domain" description="L-asparaginase N-terminal" evidence="2">
    <location>
        <begin position="7"/>
        <end position="82"/>
    </location>
</feature>
<dbReference type="AlphaFoldDB" id="A0A135V6N0"/>
<organism evidence="3 4">
    <name type="scientific">Colletotrichum salicis</name>
    <dbReference type="NCBI Taxonomy" id="1209931"/>
    <lineage>
        <taxon>Eukaryota</taxon>
        <taxon>Fungi</taxon>
        <taxon>Dikarya</taxon>
        <taxon>Ascomycota</taxon>
        <taxon>Pezizomycotina</taxon>
        <taxon>Sordariomycetes</taxon>
        <taxon>Hypocreomycetidae</taxon>
        <taxon>Glomerellales</taxon>
        <taxon>Glomerellaceae</taxon>
        <taxon>Colletotrichum</taxon>
        <taxon>Colletotrichum acutatum species complex</taxon>
    </lineage>
</organism>
<dbReference type="InterPro" id="IPR036152">
    <property type="entry name" value="Asp/glu_Ase-like_sf"/>
</dbReference>
<dbReference type="Gene3D" id="3.40.50.1170">
    <property type="entry name" value="L-asparaginase, N-terminal domain"/>
    <property type="match status" value="1"/>
</dbReference>